<evidence type="ECO:0008006" key="4">
    <source>
        <dbReference type="Google" id="ProtNLM"/>
    </source>
</evidence>
<keyword evidence="3" id="KW-1185">Reference proteome</keyword>
<feature type="region of interest" description="Disordered" evidence="1">
    <location>
        <begin position="91"/>
        <end position="133"/>
    </location>
</feature>
<comment type="caution">
    <text evidence="2">The sequence shown here is derived from an EMBL/GenBank/DDBJ whole genome shotgun (WGS) entry which is preliminary data.</text>
</comment>
<organism evidence="2 3">
    <name type="scientific">Crenichthys baileyi</name>
    <name type="common">White River springfish</name>
    <dbReference type="NCBI Taxonomy" id="28760"/>
    <lineage>
        <taxon>Eukaryota</taxon>
        <taxon>Metazoa</taxon>
        <taxon>Chordata</taxon>
        <taxon>Craniata</taxon>
        <taxon>Vertebrata</taxon>
        <taxon>Euteleostomi</taxon>
        <taxon>Actinopterygii</taxon>
        <taxon>Neopterygii</taxon>
        <taxon>Teleostei</taxon>
        <taxon>Neoteleostei</taxon>
        <taxon>Acanthomorphata</taxon>
        <taxon>Ovalentaria</taxon>
        <taxon>Atherinomorphae</taxon>
        <taxon>Cyprinodontiformes</taxon>
        <taxon>Goodeidae</taxon>
        <taxon>Crenichthys</taxon>
    </lineage>
</organism>
<evidence type="ECO:0000313" key="2">
    <source>
        <dbReference type="EMBL" id="KAK5599401.1"/>
    </source>
</evidence>
<accession>A0AAV9QPJ3</accession>
<dbReference type="AlphaFoldDB" id="A0AAV9QPJ3"/>
<feature type="compositionally biased region" description="Polar residues" evidence="1">
    <location>
        <begin position="95"/>
        <end position="128"/>
    </location>
</feature>
<dbReference type="EMBL" id="JAHHUM010002941">
    <property type="protein sequence ID" value="KAK5599401.1"/>
    <property type="molecule type" value="Genomic_DNA"/>
</dbReference>
<name>A0AAV9QPJ3_9TELE</name>
<sequence length="219" mass="22956">MRISLSLRQPKYVFVDEVICYADSCYGYNLERALRRSPSRKMTQGGGVPGMRVAQGCLLFPQRGEKMAAVSSGGAAGSAAAAITHPARATHAGMGSQNRAPPSSGINPSGRTSTASGCITNPGHTSATRPPPARVGHYEIERTIGKGNFAVVKLATHTITRAKPGVLGVRSTRASPSADGYVDTYGLMEVDNILQCSHTEEDPVLKPDGLEGYNGSGLL</sequence>
<reference evidence="2 3" key="1">
    <citation type="submission" date="2021-06" db="EMBL/GenBank/DDBJ databases">
        <authorList>
            <person name="Palmer J.M."/>
        </authorList>
    </citation>
    <scope>NUCLEOTIDE SEQUENCE [LARGE SCALE GENOMIC DNA]</scope>
    <source>
        <strain evidence="2 3">MEX-2019</strain>
        <tissue evidence="2">Muscle</tissue>
    </source>
</reference>
<protein>
    <recommendedName>
        <fullName evidence="4">Protein kinase domain-containing protein</fullName>
    </recommendedName>
</protein>
<proteinExistence type="predicted"/>
<gene>
    <name evidence="2" type="ORF">CRENBAI_021747</name>
</gene>
<evidence type="ECO:0000313" key="3">
    <source>
        <dbReference type="Proteomes" id="UP001311232"/>
    </source>
</evidence>
<evidence type="ECO:0000256" key="1">
    <source>
        <dbReference type="SAM" id="MobiDB-lite"/>
    </source>
</evidence>
<dbReference type="Gene3D" id="3.30.200.20">
    <property type="entry name" value="Phosphorylase Kinase, domain 1"/>
    <property type="match status" value="1"/>
</dbReference>
<dbReference type="Proteomes" id="UP001311232">
    <property type="component" value="Unassembled WGS sequence"/>
</dbReference>